<keyword evidence="3 10" id="KW-0716">Sensory transduction</keyword>
<evidence type="ECO:0000256" key="6">
    <source>
        <dbReference type="ARBA" id="ARBA00022989"/>
    </source>
</evidence>
<keyword evidence="5 10" id="KW-0552">Olfaction</keyword>
<keyword evidence="7 10" id="KW-0472">Membrane</keyword>
<feature type="chain" id="PRO_5027892517" description="Odorant receptor" evidence="11">
    <location>
        <begin position="16"/>
        <end position="353"/>
    </location>
</feature>
<keyword evidence="6 10" id="KW-1133">Transmembrane helix</keyword>
<evidence type="ECO:0000256" key="5">
    <source>
        <dbReference type="ARBA" id="ARBA00022725"/>
    </source>
</evidence>
<dbReference type="GO" id="GO:0005886">
    <property type="term" value="C:plasma membrane"/>
    <property type="evidence" value="ECO:0007669"/>
    <property type="project" value="UniProtKB-SubCell"/>
</dbReference>
<evidence type="ECO:0000256" key="3">
    <source>
        <dbReference type="ARBA" id="ARBA00022606"/>
    </source>
</evidence>
<dbReference type="AlphaFoldDB" id="A0A6P7G1F0"/>
<comment type="similarity">
    <text evidence="10">Belongs to the insect chemoreceptor superfamily. Heteromeric odorant receptor channel (TC 1.A.69) family.</text>
</comment>
<feature type="transmembrane region" description="Helical" evidence="10">
    <location>
        <begin position="324"/>
        <end position="346"/>
    </location>
</feature>
<evidence type="ECO:0000256" key="10">
    <source>
        <dbReference type="RuleBase" id="RU351113"/>
    </source>
</evidence>
<comment type="subcellular location">
    <subcellularLocation>
        <location evidence="1 10">Cell membrane</location>
        <topology evidence="1 10">Multi-pass membrane protein</topology>
    </subcellularLocation>
</comment>
<keyword evidence="2" id="KW-1003">Cell membrane</keyword>
<dbReference type="RefSeq" id="XP_028138470.1">
    <property type="nucleotide sequence ID" value="XM_028282669.1"/>
</dbReference>
<dbReference type="InParanoid" id="A0A6P7G1F0"/>
<evidence type="ECO:0000256" key="4">
    <source>
        <dbReference type="ARBA" id="ARBA00022692"/>
    </source>
</evidence>
<protein>
    <recommendedName>
        <fullName evidence="10">Odorant receptor</fullName>
    </recommendedName>
</protein>
<reference evidence="12" key="1">
    <citation type="submission" date="2025-08" db="UniProtKB">
        <authorList>
            <consortium name="RefSeq"/>
        </authorList>
    </citation>
    <scope>IDENTIFICATION</scope>
    <source>
        <tissue evidence="12">Whole insect</tissue>
    </source>
</reference>
<dbReference type="PANTHER" id="PTHR21137:SF3">
    <property type="entry name" value="ODORANT RECEPTOR 30A-RELATED"/>
    <property type="match status" value="1"/>
</dbReference>
<name>A0A6P7G1F0_DIAVI</name>
<dbReference type="InterPro" id="IPR004117">
    <property type="entry name" value="7tm6_olfct_rcpt"/>
</dbReference>
<evidence type="ECO:0000256" key="11">
    <source>
        <dbReference type="SAM" id="SignalP"/>
    </source>
</evidence>
<evidence type="ECO:0000256" key="1">
    <source>
        <dbReference type="ARBA" id="ARBA00004651"/>
    </source>
</evidence>
<evidence type="ECO:0000256" key="9">
    <source>
        <dbReference type="ARBA" id="ARBA00023224"/>
    </source>
</evidence>
<dbReference type="PANTHER" id="PTHR21137">
    <property type="entry name" value="ODORANT RECEPTOR"/>
    <property type="match status" value="1"/>
</dbReference>
<evidence type="ECO:0000256" key="8">
    <source>
        <dbReference type="ARBA" id="ARBA00023170"/>
    </source>
</evidence>
<organism evidence="12">
    <name type="scientific">Diabrotica virgifera virgifera</name>
    <name type="common">western corn rootworm</name>
    <dbReference type="NCBI Taxonomy" id="50390"/>
    <lineage>
        <taxon>Eukaryota</taxon>
        <taxon>Metazoa</taxon>
        <taxon>Ecdysozoa</taxon>
        <taxon>Arthropoda</taxon>
        <taxon>Hexapoda</taxon>
        <taxon>Insecta</taxon>
        <taxon>Pterygota</taxon>
        <taxon>Neoptera</taxon>
        <taxon>Endopterygota</taxon>
        <taxon>Coleoptera</taxon>
        <taxon>Polyphaga</taxon>
        <taxon>Cucujiformia</taxon>
        <taxon>Chrysomeloidea</taxon>
        <taxon>Chrysomelidae</taxon>
        <taxon>Galerucinae</taxon>
        <taxon>Diabroticina</taxon>
        <taxon>Diabroticites</taxon>
        <taxon>Diabrotica</taxon>
    </lineage>
</organism>
<dbReference type="GO" id="GO:0005549">
    <property type="term" value="F:odorant binding"/>
    <property type="evidence" value="ECO:0007669"/>
    <property type="project" value="InterPro"/>
</dbReference>
<feature type="transmembrane region" description="Helical" evidence="10">
    <location>
        <begin position="89"/>
        <end position="108"/>
    </location>
</feature>
<accession>A0A6P7G1F0</accession>
<keyword evidence="4 10" id="KW-0812">Transmembrane</keyword>
<proteinExistence type="inferred from homology"/>
<gene>
    <name evidence="12" type="primary">LOC114332885</name>
</gene>
<feature type="signal peptide" evidence="11">
    <location>
        <begin position="1"/>
        <end position="15"/>
    </location>
</feature>
<keyword evidence="9 10" id="KW-0807">Transducer</keyword>
<feature type="transmembrane region" description="Helical" evidence="10">
    <location>
        <begin position="29"/>
        <end position="47"/>
    </location>
</feature>
<dbReference type="Pfam" id="PF02949">
    <property type="entry name" value="7tm_6"/>
    <property type="match status" value="1"/>
</dbReference>
<keyword evidence="11" id="KW-0732">Signal</keyword>
<evidence type="ECO:0000313" key="12">
    <source>
        <dbReference type="RefSeq" id="XP_028138470.1"/>
    </source>
</evidence>
<evidence type="ECO:0000256" key="7">
    <source>
        <dbReference type="ARBA" id="ARBA00023136"/>
    </source>
</evidence>
<dbReference type="FunCoup" id="A0A6P7G1F0">
    <property type="interactions" value="38"/>
</dbReference>
<feature type="transmembrane region" description="Helical" evidence="10">
    <location>
        <begin position="138"/>
        <end position="167"/>
    </location>
</feature>
<dbReference type="GO" id="GO:0004984">
    <property type="term" value="F:olfactory receptor activity"/>
    <property type="evidence" value="ECO:0007669"/>
    <property type="project" value="InterPro"/>
</dbReference>
<comment type="caution">
    <text evidence="10">Lacks conserved residue(s) required for the propagation of feature annotation.</text>
</comment>
<evidence type="ECO:0000256" key="2">
    <source>
        <dbReference type="ARBA" id="ARBA00022475"/>
    </source>
</evidence>
<sequence>MTIIALLTTLSSAAALFIIVNGKFSMEEIVGPIGVTLLWTATLARTLQLKRKQTKKLVNNILTFEKRILDSQDEDIIDIFTRYALRNVLISKIYTIGVALDFLTYGFLPLLQSNPTSTKKTLPIVLWMPFNEQEHFTVAYAITCFYGFTICLFVLSADIFSFGLIIFPLSQLEILQQIFRNFDKYAIKMRSQLNTSWSKARMATLKKCVNLHQEIIQYIKDYNDLFRTVTLFDAIQSSVQLSSIVLEVVMTGPTLTKLLEAASFASSTLIRLFIYYWYADDVLIQSTRITQALIDSNWHEQPIEIQKMMLFIIMRSNRQLKMDLGQFTNMSLNVFITIIRASYSYFTLVYGTN</sequence>
<keyword evidence="8 10" id="KW-0675">Receptor</keyword>
<dbReference type="GO" id="GO:0007165">
    <property type="term" value="P:signal transduction"/>
    <property type="evidence" value="ECO:0007669"/>
    <property type="project" value="UniProtKB-KW"/>
</dbReference>